<dbReference type="Pfam" id="PF02378">
    <property type="entry name" value="PTS_EIIC"/>
    <property type="match status" value="1"/>
</dbReference>
<dbReference type="InterPro" id="IPR011297">
    <property type="entry name" value="PTS_IIABC_b_glu"/>
</dbReference>
<dbReference type="PROSITE" id="PS01035">
    <property type="entry name" value="PTS_EIIB_TYPE_1_CYS"/>
    <property type="match status" value="1"/>
</dbReference>
<dbReference type="PROSITE" id="PS51098">
    <property type="entry name" value="PTS_EIIB_TYPE_1"/>
    <property type="match status" value="1"/>
</dbReference>
<keyword evidence="4" id="KW-0762">Sugar transport</keyword>
<keyword evidence="7 12" id="KW-0812">Transmembrane</keyword>
<dbReference type="FunFam" id="3.30.1360.60:FF:000001">
    <property type="entry name" value="PTS system glucose-specific IIBC component PtsG"/>
    <property type="match status" value="1"/>
</dbReference>
<feature type="transmembrane region" description="Helical" evidence="12">
    <location>
        <begin position="314"/>
        <end position="337"/>
    </location>
</feature>
<keyword evidence="9 12" id="KW-1133">Transmembrane helix</keyword>
<evidence type="ECO:0000259" key="13">
    <source>
        <dbReference type="PROSITE" id="PS51093"/>
    </source>
</evidence>
<dbReference type="PANTHER" id="PTHR30175:SF1">
    <property type="entry name" value="PTS SYSTEM ARBUTIN-, CELLOBIOSE-, AND SALICIN-SPECIFIC EIIBC COMPONENT-RELATED"/>
    <property type="match status" value="1"/>
</dbReference>
<evidence type="ECO:0000313" key="17">
    <source>
        <dbReference type="Proteomes" id="UP000306912"/>
    </source>
</evidence>
<keyword evidence="2" id="KW-0813">Transport</keyword>
<evidence type="ECO:0000256" key="9">
    <source>
        <dbReference type="ARBA" id="ARBA00022989"/>
    </source>
</evidence>
<comment type="caution">
    <text evidence="16">The sequence shown here is derived from an EMBL/GenBank/DDBJ whole genome shotgun (WGS) entry which is preliminary data.</text>
</comment>
<evidence type="ECO:0000256" key="1">
    <source>
        <dbReference type="ARBA" id="ARBA00004651"/>
    </source>
</evidence>
<evidence type="ECO:0000259" key="15">
    <source>
        <dbReference type="PROSITE" id="PS51103"/>
    </source>
</evidence>
<keyword evidence="10 12" id="KW-0472">Membrane</keyword>
<accession>A0A5R8QHK8</accession>
<evidence type="ECO:0000256" key="8">
    <source>
        <dbReference type="ARBA" id="ARBA00022777"/>
    </source>
</evidence>
<dbReference type="AlphaFoldDB" id="A0A5R8QHK8"/>
<dbReference type="InterPro" id="IPR013013">
    <property type="entry name" value="PTS_EIIC_1"/>
</dbReference>
<feature type="domain" description="PTS EIIA type-1" evidence="13">
    <location>
        <begin position="516"/>
        <end position="620"/>
    </location>
</feature>
<evidence type="ECO:0000259" key="14">
    <source>
        <dbReference type="PROSITE" id="PS51098"/>
    </source>
</evidence>
<keyword evidence="6" id="KW-0598">Phosphotransferase system</keyword>
<dbReference type="NCBIfam" id="TIGR00830">
    <property type="entry name" value="PTBA"/>
    <property type="match status" value="1"/>
</dbReference>
<comment type="subcellular location">
    <subcellularLocation>
        <location evidence="1">Cell membrane</location>
        <topology evidence="1">Multi-pass membrane protein</topology>
    </subcellularLocation>
</comment>
<dbReference type="PROSITE" id="PS51093">
    <property type="entry name" value="PTS_EIIA_TYPE_1"/>
    <property type="match status" value="1"/>
</dbReference>
<dbReference type="PROSITE" id="PS51103">
    <property type="entry name" value="PTS_EIIC_TYPE_1"/>
    <property type="match status" value="1"/>
</dbReference>
<dbReference type="GO" id="GO:0090589">
    <property type="term" value="F:protein-phosphocysteine-trehalose phosphotransferase system transporter activity"/>
    <property type="evidence" value="ECO:0007669"/>
    <property type="project" value="TreeGrafter"/>
</dbReference>
<dbReference type="NCBIfam" id="TIGR01995">
    <property type="entry name" value="PTS-II-ABC-beta"/>
    <property type="match status" value="1"/>
</dbReference>
<sequence length="646" mass="68581">MKYEQLAKDIIENVGGKENVISVVHCITRLRFKLKDESKANTDVLKEMDGVVTVMISGGQYQVVIGNHVPDVYAAVIAVGGFGTDASGDVAGPKGNLFDRFIDMISGIFAPTLGVLAATGMIKGFLALAVFIVGQMYGADASAAFQVSGTYLILYAIGDSLFYFFPIFLGYTASKKFGGNIFIGMAIGAALVYPNIVAVGNVEQFPVLYTLFTGVPVIESNIQIDFFGIPVILMSYASSVIPIIIAAWFASVVEKFWKKIIPDVIKTFIVPLFTLLIVVPLTFLIIGPIATWAGSLLGMVTMFVYNLSPIVAGLFLGGFWQVFVIFGLHWGLIPIAINNLMTAGADPVLSLSFAASFAQIGAVLAVFIRTRKQSTKSLAIPAFISGIFGVTEPAIYGVTLPLKRPFIMSCIGAAVGGAIIGFFGTNAYTMGGLGIFGYFNFIHPVEGINAGVIGALLGTLVGFVLAFILTLVVGFKEEEKPDSKDAARREGETLVEHEVVVSPLNGEVKLLGEISDEAFASGALGKGVAIEPSEGKLYAPVSGTVTALFPTGHAVGITSKDGAEVLIHIGMDTVQLNGQHFTQHVKQGDVVEVGQLLVEFDIEAIKTAGYSLITPVVVTNGDQYLDVLVTEEKTVKVGDRLITVVI</sequence>
<feature type="transmembrane region" description="Helical" evidence="12">
    <location>
        <begin position="349"/>
        <end position="368"/>
    </location>
</feature>
<evidence type="ECO:0000313" key="16">
    <source>
        <dbReference type="EMBL" id="TLG77498.1"/>
    </source>
</evidence>
<evidence type="ECO:0000256" key="7">
    <source>
        <dbReference type="ARBA" id="ARBA00022692"/>
    </source>
</evidence>
<evidence type="ECO:0000256" key="5">
    <source>
        <dbReference type="ARBA" id="ARBA00022679"/>
    </source>
</evidence>
<gene>
    <name evidence="16" type="ORF">FEZ08_02430</name>
</gene>
<dbReference type="OrthoDB" id="92465at2"/>
<dbReference type="InterPro" id="IPR011055">
    <property type="entry name" value="Dup_hybrid_motif"/>
</dbReference>
<organism evidence="16 17">
    <name type="scientific">Culicoidibacter larvae</name>
    <dbReference type="NCBI Taxonomy" id="2579976"/>
    <lineage>
        <taxon>Bacteria</taxon>
        <taxon>Bacillati</taxon>
        <taxon>Bacillota</taxon>
        <taxon>Culicoidibacteria</taxon>
        <taxon>Culicoidibacterales</taxon>
        <taxon>Culicoidibacteraceae</taxon>
        <taxon>Culicoidibacter</taxon>
    </lineage>
</organism>
<dbReference type="PANTHER" id="PTHR30175">
    <property type="entry name" value="PHOSPHOTRANSFERASE SYSTEM TRANSPORT PROTEIN"/>
    <property type="match status" value="1"/>
</dbReference>
<dbReference type="InterPro" id="IPR001127">
    <property type="entry name" value="PTS_EIIA_1_perm"/>
</dbReference>
<dbReference type="Pfam" id="PF00367">
    <property type="entry name" value="PTS_EIIB"/>
    <property type="match status" value="1"/>
</dbReference>
<dbReference type="InterPro" id="IPR018113">
    <property type="entry name" value="PTrfase_EIIB_Cys"/>
</dbReference>
<evidence type="ECO:0000256" key="4">
    <source>
        <dbReference type="ARBA" id="ARBA00022597"/>
    </source>
</evidence>
<dbReference type="GO" id="GO:0005886">
    <property type="term" value="C:plasma membrane"/>
    <property type="evidence" value="ECO:0007669"/>
    <property type="project" value="UniProtKB-SubCell"/>
</dbReference>
<dbReference type="GO" id="GO:0008982">
    <property type="term" value="F:protein-N(PI)-phosphohistidine-sugar phosphotransferase activity"/>
    <property type="evidence" value="ECO:0007669"/>
    <property type="project" value="InterPro"/>
</dbReference>
<dbReference type="PROSITE" id="PS00371">
    <property type="entry name" value="PTS_EIIA_TYPE_1_HIS"/>
    <property type="match status" value="1"/>
</dbReference>
<dbReference type="CDD" id="cd00212">
    <property type="entry name" value="PTS_IIB_glc"/>
    <property type="match status" value="1"/>
</dbReference>
<dbReference type="InParanoid" id="A0A5R8QHK8"/>
<feature type="transmembrane region" description="Helical" evidence="12">
    <location>
        <begin position="448"/>
        <end position="475"/>
    </location>
</feature>
<dbReference type="FunFam" id="2.70.70.10:FF:000001">
    <property type="entry name" value="PTS system glucose-specific IIA component"/>
    <property type="match status" value="1"/>
</dbReference>
<dbReference type="RefSeq" id="WP_138190108.1">
    <property type="nucleotide sequence ID" value="NZ_VBWP01000001.1"/>
</dbReference>
<feature type="transmembrane region" description="Helical" evidence="12">
    <location>
        <begin position="222"/>
        <end position="252"/>
    </location>
</feature>
<reference evidence="16 17" key="1">
    <citation type="submission" date="2019-05" db="EMBL/GenBank/DDBJ databases">
        <title>Culicoidintestinum kansasii gen. nov., sp. nov. from the gastrointestinal tract of the biting midge, Culicoides sonorensis.</title>
        <authorList>
            <person name="Neupane S."/>
            <person name="Ghosh A."/>
            <person name="Gunther S."/>
            <person name="Martin K."/>
            <person name="Zurek L."/>
        </authorList>
    </citation>
    <scope>NUCLEOTIDE SEQUENCE [LARGE SCALE GENOMIC DNA]</scope>
    <source>
        <strain evidence="16 17">CS-1</strain>
    </source>
</reference>
<dbReference type="InterPro" id="IPR003352">
    <property type="entry name" value="PTS_EIIC"/>
</dbReference>
<feature type="transmembrane region" description="Helical" evidence="12">
    <location>
        <begin position="108"/>
        <end position="132"/>
    </location>
</feature>
<dbReference type="Proteomes" id="UP000306912">
    <property type="component" value="Unassembled WGS sequence"/>
</dbReference>
<dbReference type="Pfam" id="PF00358">
    <property type="entry name" value="PTS_EIIA_1"/>
    <property type="match status" value="1"/>
</dbReference>
<feature type="transmembrane region" description="Helical" evidence="12">
    <location>
        <begin position="181"/>
        <end position="202"/>
    </location>
</feature>
<protein>
    <submittedName>
        <fullName evidence="16">PTS beta-glucoside transporter subunit IIABC</fullName>
    </submittedName>
</protein>
<keyword evidence="8" id="KW-0418">Kinase</keyword>
<evidence type="ECO:0000256" key="6">
    <source>
        <dbReference type="ARBA" id="ARBA00022683"/>
    </source>
</evidence>
<feature type="domain" description="PTS EIIC type-1" evidence="15">
    <location>
        <begin position="103"/>
        <end position="485"/>
    </location>
</feature>
<dbReference type="GO" id="GO:0015771">
    <property type="term" value="P:trehalose transport"/>
    <property type="evidence" value="ECO:0007669"/>
    <property type="project" value="TreeGrafter"/>
</dbReference>
<dbReference type="Gene3D" id="3.30.1360.60">
    <property type="entry name" value="Glucose permease domain IIB"/>
    <property type="match status" value="1"/>
</dbReference>
<dbReference type="InterPro" id="IPR050558">
    <property type="entry name" value="PTS_Sugar-Specific_Components"/>
</dbReference>
<dbReference type="GO" id="GO:0016301">
    <property type="term" value="F:kinase activity"/>
    <property type="evidence" value="ECO:0007669"/>
    <property type="project" value="UniProtKB-KW"/>
</dbReference>
<dbReference type="FunCoup" id="A0A5R8QHK8">
    <property type="interactions" value="28"/>
</dbReference>
<dbReference type="Gene3D" id="2.70.70.10">
    <property type="entry name" value="Glucose Permease (Domain IIA)"/>
    <property type="match status" value="1"/>
</dbReference>
<keyword evidence="3" id="KW-1003">Cell membrane</keyword>
<dbReference type="InterPro" id="IPR001996">
    <property type="entry name" value="PTS_IIB_1"/>
</dbReference>
<evidence type="ECO:0000256" key="10">
    <source>
        <dbReference type="ARBA" id="ARBA00023136"/>
    </source>
</evidence>
<feature type="transmembrane region" description="Helical" evidence="12">
    <location>
        <begin position="152"/>
        <end position="169"/>
    </location>
</feature>
<keyword evidence="17" id="KW-1185">Reference proteome</keyword>
<proteinExistence type="predicted"/>
<evidence type="ECO:0000256" key="12">
    <source>
        <dbReference type="SAM" id="Phobius"/>
    </source>
</evidence>
<dbReference type="SUPFAM" id="SSF51261">
    <property type="entry name" value="Duplicated hybrid motif"/>
    <property type="match status" value="1"/>
</dbReference>
<feature type="domain" description="PTS EIIB type-1" evidence="14">
    <location>
        <begin position="4"/>
        <end position="86"/>
    </location>
</feature>
<feature type="transmembrane region" description="Helical" evidence="12">
    <location>
        <begin position="264"/>
        <end position="283"/>
    </location>
</feature>
<dbReference type="SUPFAM" id="SSF55604">
    <property type="entry name" value="Glucose permease domain IIB"/>
    <property type="match status" value="1"/>
</dbReference>
<keyword evidence="5" id="KW-0808">Transferase</keyword>
<feature type="transmembrane region" description="Helical" evidence="12">
    <location>
        <begin position="406"/>
        <end position="428"/>
    </location>
</feature>
<feature type="active site" description="Phosphocysteine intermediate; for EIIB activity" evidence="11">
    <location>
        <position position="26"/>
    </location>
</feature>
<evidence type="ECO:0000256" key="11">
    <source>
        <dbReference type="PROSITE-ProRule" id="PRU00421"/>
    </source>
</evidence>
<dbReference type="InterPro" id="IPR036878">
    <property type="entry name" value="Glu_permease_IIB"/>
</dbReference>
<name>A0A5R8QHK8_9FIRM</name>
<evidence type="ECO:0000256" key="2">
    <source>
        <dbReference type="ARBA" id="ARBA00022448"/>
    </source>
</evidence>
<dbReference type="EMBL" id="VBWP01000001">
    <property type="protein sequence ID" value="TLG77498.1"/>
    <property type="molecule type" value="Genomic_DNA"/>
</dbReference>
<dbReference type="GO" id="GO:0009401">
    <property type="term" value="P:phosphoenolpyruvate-dependent sugar phosphotransferase system"/>
    <property type="evidence" value="ECO:0007669"/>
    <property type="project" value="UniProtKB-KW"/>
</dbReference>
<evidence type="ECO:0000256" key="3">
    <source>
        <dbReference type="ARBA" id="ARBA00022475"/>
    </source>
</evidence>